<dbReference type="InterPro" id="IPR000863">
    <property type="entry name" value="Sulfotransferase_dom"/>
</dbReference>
<comment type="caution">
    <text evidence="2">The sequence shown here is derived from an EMBL/GenBank/DDBJ whole genome shotgun (WGS) entry which is preliminary data.</text>
</comment>
<dbReference type="AlphaFoldDB" id="A0A443SDC6"/>
<dbReference type="GO" id="GO:0001517">
    <property type="term" value="F:N-acetylglucosamine 6-O-sulfotransferase activity"/>
    <property type="evidence" value="ECO:0007669"/>
    <property type="project" value="TreeGrafter"/>
</dbReference>
<accession>A0A443SDC6</accession>
<dbReference type="PANTHER" id="PTHR10704:SF44">
    <property type="entry name" value="LD35051P-RELATED"/>
    <property type="match status" value="1"/>
</dbReference>
<dbReference type="VEuPathDB" id="VectorBase:LDEU006521"/>
<dbReference type="Proteomes" id="UP000288716">
    <property type="component" value="Unassembled WGS sequence"/>
</dbReference>
<evidence type="ECO:0000313" key="3">
    <source>
        <dbReference type="Proteomes" id="UP000288716"/>
    </source>
</evidence>
<gene>
    <name evidence="2" type="ORF">B4U80_13070</name>
</gene>
<keyword evidence="3" id="KW-1185">Reference proteome</keyword>
<organism evidence="2 3">
    <name type="scientific">Leptotrombidium deliense</name>
    <dbReference type="NCBI Taxonomy" id="299467"/>
    <lineage>
        <taxon>Eukaryota</taxon>
        <taxon>Metazoa</taxon>
        <taxon>Ecdysozoa</taxon>
        <taxon>Arthropoda</taxon>
        <taxon>Chelicerata</taxon>
        <taxon>Arachnida</taxon>
        <taxon>Acari</taxon>
        <taxon>Acariformes</taxon>
        <taxon>Trombidiformes</taxon>
        <taxon>Prostigmata</taxon>
        <taxon>Anystina</taxon>
        <taxon>Parasitengona</taxon>
        <taxon>Trombiculoidea</taxon>
        <taxon>Trombiculidae</taxon>
        <taxon>Leptotrombidium</taxon>
    </lineage>
</organism>
<sequence>MEEVKKSHLNPRRKSKSKLKKKCFLSEEMRMQSEVNSEDVTRVIMITYFRSGSTFLGDLLQQKQLSFYSFEPLRYLTRSSRITKSSVNESLNVIDKILNCEFESIIPYVVKTKKLGFFKAKIYKDICGTKKVNVELLTEVCKRCKLNVIKLTRLNFSHAATYLKSTKYSNVKLLHLVRDPRAIYNSRKSFQWCRNSDCINVQHLCAEMLDDFKASQALMKKFPDQVYRLRHEHIATDMQSETKKLFKFLGIEYTSEIDDFINSHRDVPGNIKPNKYSTVRNSKYTTIKWKEQLTKRKIEEIEYYCKDVIQALNYTFVMQ</sequence>
<dbReference type="OrthoDB" id="6138663at2759"/>
<feature type="domain" description="Sulfotransferase" evidence="1">
    <location>
        <begin position="41"/>
        <end position="309"/>
    </location>
</feature>
<dbReference type="Pfam" id="PF00685">
    <property type="entry name" value="Sulfotransfer_1"/>
    <property type="match status" value="1"/>
</dbReference>
<dbReference type="GO" id="GO:0006044">
    <property type="term" value="P:N-acetylglucosamine metabolic process"/>
    <property type="evidence" value="ECO:0007669"/>
    <property type="project" value="TreeGrafter"/>
</dbReference>
<dbReference type="PANTHER" id="PTHR10704">
    <property type="entry name" value="CARBOHYDRATE SULFOTRANSFERASE"/>
    <property type="match status" value="1"/>
</dbReference>
<dbReference type="InterPro" id="IPR051135">
    <property type="entry name" value="Gal/GlcNAc/GalNAc_ST"/>
</dbReference>
<evidence type="ECO:0000259" key="1">
    <source>
        <dbReference type="Pfam" id="PF00685"/>
    </source>
</evidence>
<dbReference type="Gene3D" id="3.40.50.300">
    <property type="entry name" value="P-loop containing nucleotide triphosphate hydrolases"/>
    <property type="match status" value="1"/>
</dbReference>
<reference evidence="2 3" key="1">
    <citation type="journal article" date="2018" name="Gigascience">
        <title>Genomes of trombidid mites reveal novel predicted allergens and laterally-transferred genes associated with secondary metabolism.</title>
        <authorList>
            <person name="Dong X."/>
            <person name="Chaisiri K."/>
            <person name="Xia D."/>
            <person name="Armstrong S.D."/>
            <person name="Fang Y."/>
            <person name="Donnelly M.J."/>
            <person name="Kadowaki T."/>
            <person name="McGarry J.W."/>
            <person name="Darby A.C."/>
            <person name="Makepeace B.L."/>
        </authorList>
    </citation>
    <scope>NUCLEOTIDE SEQUENCE [LARGE SCALE GENOMIC DNA]</scope>
    <source>
        <strain evidence="2">UoL-UT</strain>
    </source>
</reference>
<dbReference type="EMBL" id="NCKV01003623">
    <property type="protein sequence ID" value="RWS25519.1"/>
    <property type="molecule type" value="Genomic_DNA"/>
</dbReference>
<protein>
    <submittedName>
        <fullName evidence="2">Secreted protein-like protein</fullName>
    </submittedName>
</protein>
<evidence type="ECO:0000313" key="2">
    <source>
        <dbReference type="EMBL" id="RWS25519.1"/>
    </source>
</evidence>
<dbReference type="SUPFAM" id="SSF52540">
    <property type="entry name" value="P-loop containing nucleoside triphosphate hydrolases"/>
    <property type="match status" value="1"/>
</dbReference>
<dbReference type="STRING" id="299467.A0A443SDC6"/>
<dbReference type="GO" id="GO:0006790">
    <property type="term" value="P:sulfur compound metabolic process"/>
    <property type="evidence" value="ECO:0007669"/>
    <property type="project" value="TreeGrafter"/>
</dbReference>
<proteinExistence type="predicted"/>
<name>A0A443SDC6_9ACAR</name>
<dbReference type="InterPro" id="IPR027417">
    <property type="entry name" value="P-loop_NTPase"/>
</dbReference>